<evidence type="ECO:0000259" key="1">
    <source>
        <dbReference type="Pfam" id="PF13472"/>
    </source>
</evidence>
<name>A0A4Q1K7C9_9FLAO</name>
<dbReference type="InterPro" id="IPR013830">
    <property type="entry name" value="SGNH_hydro"/>
</dbReference>
<dbReference type="InterPro" id="IPR036514">
    <property type="entry name" value="SGNH_hydro_sf"/>
</dbReference>
<gene>
    <name evidence="2" type="ORF">EQG61_12065</name>
</gene>
<dbReference type="SUPFAM" id="SSF52266">
    <property type="entry name" value="SGNH hydrolase"/>
    <property type="match status" value="1"/>
</dbReference>
<dbReference type="Proteomes" id="UP000289857">
    <property type="component" value="Unassembled WGS sequence"/>
</dbReference>
<keyword evidence="3" id="KW-1185">Reference proteome</keyword>
<reference evidence="3" key="1">
    <citation type="submission" date="2019-01" db="EMBL/GenBank/DDBJ databases">
        <title>Cytophagaceae bacterium strain CAR-16.</title>
        <authorList>
            <person name="Chen W.-M."/>
        </authorList>
    </citation>
    <scope>NUCLEOTIDE SEQUENCE [LARGE SCALE GENOMIC DNA]</scope>
    <source>
        <strain evidence="3">WWJ-16</strain>
    </source>
</reference>
<dbReference type="GO" id="GO:0016788">
    <property type="term" value="F:hydrolase activity, acting on ester bonds"/>
    <property type="evidence" value="ECO:0007669"/>
    <property type="project" value="UniProtKB-ARBA"/>
</dbReference>
<dbReference type="Pfam" id="PF13472">
    <property type="entry name" value="Lipase_GDSL_2"/>
    <property type="match status" value="1"/>
</dbReference>
<feature type="domain" description="SGNH hydrolase-type esterase" evidence="1">
    <location>
        <begin position="55"/>
        <end position="204"/>
    </location>
</feature>
<protein>
    <submittedName>
        <fullName evidence="2">G-D-S-L family lipolytic protein</fullName>
    </submittedName>
</protein>
<dbReference type="EMBL" id="SBKN01000008">
    <property type="protein sequence ID" value="RXR21452.1"/>
    <property type="molecule type" value="Genomic_DNA"/>
</dbReference>
<dbReference type="AlphaFoldDB" id="A0A4Q1K7C9"/>
<accession>A0A4Q1K7C9</accession>
<dbReference type="RefSeq" id="WP_129462202.1">
    <property type="nucleotide sequence ID" value="NZ_SBKN01000008.1"/>
</dbReference>
<comment type="caution">
    <text evidence="2">The sequence shown here is derived from an EMBL/GenBank/DDBJ whole genome shotgun (WGS) entry which is preliminary data.</text>
</comment>
<sequence length="215" mass="24537">MRKLLFLGCFFIGLVGFGQQQFAGEIAQFRKQDSIHPPQKGLVLFVGSSSFRLWTTMASDFNNPNILNRGFGGATINDILFYEDEVVLKYEPSKIVFYCGENDIAADPNLTPEAVLLRFQTFFTHIRQAFPKVPFYFVGIKPCPSRWAMQERMQATNRLIEAYLAKQPATVFISVWEAMLQNGVPNPALFREDQLHMNALGYAIWITALRPYLQP</sequence>
<dbReference type="OrthoDB" id="9790057at2"/>
<proteinExistence type="predicted"/>
<evidence type="ECO:0000313" key="3">
    <source>
        <dbReference type="Proteomes" id="UP000289857"/>
    </source>
</evidence>
<organism evidence="2 3">
    <name type="scientific">Flavobacterium stagni</name>
    <dbReference type="NCBI Taxonomy" id="2506421"/>
    <lineage>
        <taxon>Bacteria</taxon>
        <taxon>Pseudomonadati</taxon>
        <taxon>Bacteroidota</taxon>
        <taxon>Flavobacteriia</taxon>
        <taxon>Flavobacteriales</taxon>
        <taxon>Flavobacteriaceae</taxon>
        <taxon>Flavobacterium</taxon>
    </lineage>
</organism>
<evidence type="ECO:0000313" key="2">
    <source>
        <dbReference type="EMBL" id="RXR21452.1"/>
    </source>
</evidence>
<dbReference type="Gene3D" id="3.40.50.1110">
    <property type="entry name" value="SGNH hydrolase"/>
    <property type="match status" value="1"/>
</dbReference>